<dbReference type="InterPro" id="IPR001926">
    <property type="entry name" value="TrpB-like_PALP"/>
</dbReference>
<organism evidence="10 11">
    <name type="scientific">Stappia taiwanensis</name>
    <dbReference type="NCBI Taxonomy" id="992267"/>
    <lineage>
        <taxon>Bacteria</taxon>
        <taxon>Pseudomonadati</taxon>
        <taxon>Pseudomonadota</taxon>
        <taxon>Alphaproteobacteria</taxon>
        <taxon>Hyphomicrobiales</taxon>
        <taxon>Stappiaceae</taxon>
        <taxon>Stappia</taxon>
    </lineage>
</organism>
<comment type="cofactor">
    <cofactor evidence="3">
        <name>Mn(2+)</name>
        <dbReference type="ChEBI" id="CHEBI:29035"/>
    </cofactor>
</comment>
<dbReference type="PANTHER" id="PTHR43050">
    <property type="entry name" value="SERINE / THREONINE RACEMASE FAMILY MEMBER"/>
    <property type="match status" value="1"/>
</dbReference>
<evidence type="ECO:0000256" key="6">
    <source>
        <dbReference type="ARBA" id="ARBA00022842"/>
    </source>
</evidence>
<dbReference type="EMBL" id="JACEON010000002">
    <property type="protein sequence ID" value="MBA4610409.1"/>
    <property type="molecule type" value="Genomic_DNA"/>
</dbReference>
<evidence type="ECO:0000256" key="1">
    <source>
        <dbReference type="ARBA" id="ARBA00001913"/>
    </source>
</evidence>
<comment type="similarity">
    <text evidence="5">Belongs to the serine/threonine dehydratase family.</text>
</comment>
<comment type="cofactor">
    <cofactor evidence="2">
        <name>pyridoxal 5'-phosphate</name>
        <dbReference type="ChEBI" id="CHEBI:597326"/>
    </cofactor>
</comment>
<dbReference type="SUPFAM" id="SSF53686">
    <property type="entry name" value="Tryptophan synthase beta subunit-like PLP-dependent enzymes"/>
    <property type="match status" value="1"/>
</dbReference>
<accession>A0A838XG90</accession>
<dbReference type="GO" id="GO:0003941">
    <property type="term" value="F:L-serine ammonia-lyase activity"/>
    <property type="evidence" value="ECO:0007669"/>
    <property type="project" value="TreeGrafter"/>
</dbReference>
<proteinExistence type="inferred from homology"/>
<dbReference type="CDD" id="cd01562">
    <property type="entry name" value="Thr-dehyd"/>
    <property type="match status" value="1"/>
</dbReference>
<evidence type="ECO:0000256" key="5">
    <source>
        <dbReference type="ARBA" id="ARBA00010869"/>
    </source>
</evidence>
<protein>
    <submittedName>
        <fullName evidence="10">Threonine/serine dehydratase</fullName>
    </submittedName>
</protein>
<dbReference type="AlphaFoldDB" id="A0A838XG90"/>
<dbReference type="Gene3D" id="3.40.50.1100">
    <property type="match status" value="2"/>
</dbReference>
<gene>
    <name evidence="10" type="ORF">H1W37_01990</name>
</gene>
<comment type="caution">
    <text evidence="10">The sequence shown here is derived from an EMBL/GenBank/DDBJ whole genome shotgun (WGS) entry which is preliminary data.</text>
</comment>
<keyword evidence="11" id="KW-1185">Reference proteome</keyword>
<dbReference type="Pfam" id="PF00291">
    <property type="entry name" value="PALP"/>
    <property type="match status" value="1"/>
</dbReference>
<evidence type="ECO:0000256" key="3">
    <source>
        <dbReference type="ARBA" id="ARBA00001936"/>
    </source>
</evidence>
<dbReference type="Proteomes" id="UP000559404">
    <property type="component" value="Unassembled WGS sequence"/>
</dbReference>
<keyword evidence="7" id="KW-0663">Pyridoxal phosphate</keyword>
<dbReference type="PROSITE" id="PS00165">
    <property type="entry name" value="DEHYDRATASE_SER_THR"/>
    <property type="match status" value="1"/>
</dbReference>
<evidence type="ECO:0000256" key="4">
    <source>
        <dbReference type="ARBA" id="ARBA00001946"/>
    </source>
</evidence>
<dbReference type="FunFam" id="3.40.50.1100:FF:000005">
    <property type="entry name" value="Threonine dehydratase catabolic"/>
    <property type="match status" value="1"/>
</dbReference>
<evidence type="ECO:0000313" key="10">
    <source>
        <dbReference type="EMBL" id="MBA4610409.1"/>
    </source>
</evidence>
<dbReference type="PANTHER" id="PTHR43050:SF1">
    <property type="entry name" value="SERINE RACEMASE"/>
    <property type="match status" value="1"/>
</dbReference>
<feature type="domain" description="Tryptophan synthase beta chain-like PALP" evidence="9">
    <location>
        <begin position="31"/>
        <end position="309"/>
    </location>
</feature>
<dbReference type="GO" id="GO:0000287">
    <property type="term" value="F:magnesium ion binding"/>
    <property type="evidence" value="ECO:0007669"/>
    <property type="project" value="TreeGrafter"/>
</dbReference>
<name>A0A838XG90_9HYPH</name>
<evidence type="ECO:0000256" key="2">
    <source>
        <dbReference type="ARBA" id="ARBA00001933"/>
    </source>
</evidence>
<evidence type="ECO:0000259" key="9">
    <source>
        <dbReference type="Pfam" id="PF00291"/>
    </source>
</evidence>
<evidence type="ECO:0000256" key="8">
    <source>
        <dbReference type="ARBA" id="ARBA00023239"/>
    </source>
</evidence>
<reference evidence="10 11" key="1">
    <citation type="submission" date="2020-07" db="EMBL/GenBank/DDBJ databases">
        <authorList>
            <person name="Li M."/>
        </authorList>
    </citation>
    <scope>NUCLEOTIDE SEQUENCE [LARGE SCALE GENOMIC DNA]</scope>
    <source>
        <strain evidence="10 11">DSM 23284</strain>
    </source>
</reference>
<dbReference type="GO" id="GO:0005524">
    <property type="term" value="F:ATP binding"/>
    <property type="evidence" value="ECO:0007669"/>
    <property type="project" value="TreeGrafter"/>
</dbReference>
<evidence type="ECO:0000313" key="11">
    <source>
        <dbReference type="Proteomes" id="UP000559404"/>
    </source>
</evidence>
<keyword evidence="6" id="KW-0460">Magnesium</keyword>
<comment type="cofactor">
    <cofactor evidence="1">
        <name>Ca(2+)</name>
        <dbReference type="ChEBI" id="CHEBI:29108"/>
    </cofactor>
</comment>
<dbReference type="GO" id="GO:0018114">
    <property type="term" value="F:threonine racemase activity"/>
    <property type="evidence" value="ECO:0007669"/>
    <property type="project" value="TreeGrafter"/>
</dbReference>
<evidence type="ECO:0000256" key="7">
    <source>
        <dbReference type="ARBA" id="ARBA00022898"/>
    </source>
</evidence>
<keyword evidence="8" id="KW-0456">Lyase</keyword>
<dbReference type="GO" id="GO:0030378">
    <property type="term" value="F:serine racemase activity"/>
    <property type="evidence" value="ECO:0007669"/>
    <property type="project" value="TreeGrafter"/>
</dbReference>
<reference evidence="10 11" key="2">
    <citation type="submission" date="2020-08" db="EMBL/GenBank/DDBJ databases">
        <title>Stappia taiwanensis sp. nov., isolated from a coastal thermal spring.</title>
        <authorList>
            <person name="Kampfer P."/>
        </authorList>
    </citation>
    <scope>NUCLEOTIDE SEQUENCE [LARGE SCALE GENOMIC DNA]</scope>
    <source>
        <strain evidence="10 11">DSM 23284</strain>
    </source>
</reference>
<dbReference type="GO" id="GO:0070179">
    <property type="term" value="P:D-serine biosynthetic process"/>
    <property type="evidence" value="ECO:0007669"/>
    <property type="project" value="TreeGrafter"/>
</dbReference>
<dbReference type="InterPro" id="IPR000634">
    <property type="entry name" value="Ser/Thr_deHydtase_PyrdxlP-BS"/>
</dbReference>
<comment type="cofactor">
    <cofactor evidence="4">
        <name>Mg(2+)</name>
        <dbReference type="ChEBI" id="CHEBI:18420"/>
    </cofactor>
</comment>
<dbReference type="InterPro" id="IPR036052">
    <property type="entry name" value="TrpB-like_PALP_sf"/>
</dbReference>
<sequence>MEEMTMDAMLAGPQFQDVLDARARIAGRAVVTPLLNSPFLDELTGGTILLKAETLQRTGSFKFRGACNRLSMIPEDQRAAGVVACSSGNHAQGVAEAARLFSMPATIVMPEDAPASKVARTERSGARVVTYRRGVDDREEIARTIAEETGAIMVHPFNDPGVIAGQGTAGLELAEQARAMGLEPEAMLTCAGGGGLTAGIALALETLVPDCAIHPVEPEGFDDHRRSLIAGEIQANPSESGSVCDALLSRQPGAIGFEITRRRARQGLVVSDAEALAAVAFAFRELKLVVEPGGAVTLAAVLFGKLPVAGRCIALTLSGGNIDPPMLAKALAE</sequence>
<dbReference type="GO" id="GO:0030170">
    <property type="term" value="F:pyridoxal phosphate binding"/>
    <property type="evidence" value="ECO:0007669"/>
    <property type="project" value="InterPro"/>
</dbReference>